<feature type="transmembrane region" description="Helical" evidence="1">
    <location>
        <begin position="6"/>
        <end position="23"/>
    </location>
</feature>
<keyword evidence="3" id="KW-1185">Reference proteome</keyword>
<organism evidence="2 3">
    <name type="scientific">Dyella telluris</name>
    <dbReference type="NCBI Taxonomy" id="2763498"/>
    <lineage>
        <taxon>Bacteria</taxon>
        <taxon>Pseudomonadati</taxon>
        <taxon>Pseudomonadota</taxon>
        <taxon>Gammaproteobacteria</taxon>
        <taxon>Lysobacterales</taxon>
        <taxon>Rhodanobacteraceae</taxon>
        <taxon>Dyella</taxon>
    </lineage>
</organism>
<feature type="transmembrane region" description="Helical" evidence="1">
    <location>
        <begin position="54"/>
        <end position="72"/>
    </location>
</feature>
<keyword evidence="1" id="KW-1133">Transmembrane helix</keyword>
<accession>A0A7G8Q1R8</accession>
<dbReference type="RefSeq" id="WP_187056198.1">
    <property type="nucleotide sequence ID" value="NZ_CP060412.1"/>
</dbReference>
<keyword evidence="1" id="KW-0472">Membrane</keyword>
<proteinExistence type="predicted"/>
<feature type="transmembrane region" description="Helical" evidence="1">
    <location>
        <begin position="79"/>
        <end position="100"/>
    </location>
</feature>
<evidence type="ECO:0000313" key="2">
    <source>
        <dbReference type="EMBL" id="QNK00726.1"/>
    </source>
</evidence>
<evidence type="ECO:0000313" key="3">
    <source>
        <dbReference type="Proteomes" id="UP000515873"/>
    </source>
</evidence>
<evidence type="ECO:0000256" key="1">
    <source>
        <dbReference type="SAM" id="Phobius"/>
    </source>
</evidence>
<dbReference type="KEGG" id="dtl:H8F01_16785"/>
<dbReference type="Proteomes" id="UP000515873">
    <property type="component" value="Chromosome"/>
</dbReference>
<dbReference type="AlphaFoldDB" id="A0A7G8Q1R8"/>
<dbReference type="EMBL" id="CP060412">
    <property type="protein sequence ID" value="QNK00726.1"/>
    <property type="molecule type" value="Genomic_DNA"/>
</dbReference>
<feature type="transmembrane region" description="Helical" evidence="1">
    <location>
        <begin position="30"/>
        <end position="48"/>
    </location>
</feature>
<keyword evidence="1" id="KW-0812">Transmembrane</keyword>
<reference evidence="2 3" key="1">
    <citation type="submission" date="2020-08" db="EMBL/GenBank/DDBJ databases">
        <title>Dyella sp. G9 isolated from forest soil.</title>
        <authorList>
            <person name="Fu J."/>
            <person name="Qiu L."/>
        </authorList>
    </citation>
    <scope>NUCLEOTIDE SEQUENCE [LARGE SCALE GENOMIC DNA]</scope>
    <source>
        <strain evidence="2 3">G9</strain>
    </source>
</reference>
<name>A0A7G8Q1R8_9GAMM</name>
<gene>
    <name evidence="2" type="ORF">H8F01_16785</name>
</gene>
<protein>
    <submittedName>
        <fullName evidence="2">Uncharacterized protein</fullName>
    </submittedName>
</protein>
<sequence length="205" mass="22539">MLSIAVWHIAMLVFCAIGAIAWRGGVGKKLGIFLALAVATIGFAWLPIENFPTFWFAFAIPLLFALLAAWRLSGIRRWALLIPSFALLAMLAGIGVAMSVSNASNPVDGVANVRTYSKAQAAVKDRLNDPDSAKFRGLRINDYHGKRFVCGEVNARNRMGGLTGFTRFYLPIDDIIPFPTFNEGGDSASFLDLMRTCYGDDWDKR</sequence>